<gene>
    <name evidence="1" type="ORF">LWHH1689_1329</name>
</gene>
<reference evidence="1 2" key="1">
    <citation type="submission" date="2018-03" db="EMBL/GenBank/DDBJ databases">
        <title>Complete Genome Sequence of the Chinese traditional Highland Barley wine Isolate Lactobacillus reuteri WHH1689.</title>
        <authorList>
            <person name="Chen S."/>
            <person name="Chen L."/>
            <person name="Chen L."/>
            <person name="Li Y."/>
        </authorList>
    </citation>
    <scope>NUCLEOTIDE SEQUENCE [LARGE SCALE GENOMIC DNA]</scope>
    <source>
        <strain evidence="1 2">WHH1689</strain>
    </source>
</reference>
<evidence type="ECO:0000313" key="2">
    <source>
        <dbReference type="Proteomes" id="UP000244369"/>
    </source>
</evidence>
<sequence>MRGLPEASFASKNEVTSDFCLAPFPTISQEKYLEKKSILNQPGSSSKIEN</sequence>
<organism evidence="1 2">
    <name type="scientific">Limosilactobacillus reuteri</name>
    <name type="common">Lactobacillus reuteri</name>
    <dbReference type="NCBI Taxonomy" id="1598"/>
    <lineage>
        <taxon>Bacteria</taxon>
        <taxon>Bacillati</taxon>
        <taxon>Bacillota</taxon>
        <taxon>Bacilli</taxon>
        <taxon>Lactobacillales</taxon>
        <taxon>Lactobacillaceae</taxon>
        <taxon>Limosilactobacillus</taxon>
    </lineage>
</organism>
<dbReference type="Proteomes" id="UP000244369">
    <property type="component" value="Chromosome"/>
</dbReference>
<evidence type="ECO:0000313" key="1">
    <source>
        <dbReference type="EMBL" id="AWD62633.1"/>
    </source>
</evidence>
<accession>A0A2S1ERT9</accession>
<protein>
    <submittedName>
        <fullName evidence="1">Uncharacterized protein</fullName>
    </submittedName>
</protein>
<proteinExistence type="predicted"/>
<dbReference type="EMBL" id="CP027805">
    <property type="protein sequence ID" value="AWD62633.1"/>
    <property type="molecule type" value="Genomic_DNA"/>
</dbReference>
<dbReference type="AlphaFoldDB" id="A0A2S1ERT9"/>
<name>A0A2S1ERT9_LIMRT</name>